<keyword evidence="1" id="KW-0663">Pyridoxal phosphate</keyword>
<proteinExistence type="predicted"/>
<evidence type="ECO:0000313" key="3">
    <source>
        <dbReference type="EMBL" id="KAK1656283.1"/>
    </source>
</evidence>
<dbReference type="Proteomes" id="UP001243989">
    <property type="component" value="Unassembled WGS sequence"/>
</dbReference>
<keyword evidence="3" id="KW-0808">Transferase</keyword>
<dbReference type="SUPFAM" id="SSF53383">
    <property type="entry name" value="PLP-dependent transferases"/>
    <property type="match status" value="1"/>
</dbReference>
<sequence>MSSHNGSESPASAVAFGTEIRGQCFSFAEGYHPLNHGSFGAFPKELLRESKAALAPLLGAEPGEVVFVQNATTGVNTVLRNLNFKPGDTVLHFSTTYGSCLKTIQSLSEECSVSSHAIGITYPIDDDEILRRFRCAVEAVKCQRQTPKLAIFDTVLTFPGVMFPFERLVATCKELKILSLIDGAHGVGHIDLSHLGGVVKPDFFISNCYKWLMVPRGCAALYVPYRNQEKITSTERDNLKSGDYFSKLFDKISTTDNTPYYCIPVALGFRSRVCGGEAKIREYCEYIARLGGDRTAEILGTEVLGASSASFRSCCFVNVRLPLTLAELDADASAGRGVAKWMQELTPAEYETYIPIKFYAGSFWCRISGQVYLTLNDFEWAAQTLLDVCTRAKTGEWRWVSFARHFN</sequence>
<dbReference type="InterPro" id="IPR000192">
    <property type="entry name" value="Aminotrans_V_dom"/>
</dbReference>
<dbReference type="EMBL" id="JAHMHQ010000001">
    <property type="protein sequence ID" value="KAK1656283.1"/>
    <property type="molecule type" value="Genomic_DNA"/>
</dbReference>
<organism evidence="3 4">
    <name type="scientific">Colletotrichum phormii</name>
    <dbReference type="NCBI Taxonomy" id="359342"/>
    <lineage>
        <taxon>Eukaryota</taxon>
        <taxon>Fungi</taxon>
        <taxon>Dikarya</taxon>
        <taxon>Ascomycota</taxon>
        <taxon>Pezizomycotina</taxon>
        <taxon>Sordariomycetes</taxon>
        <taxon>Hypocreomycetidae</taxon>
        <taxon>Glomerellales</taxon>
        <taxon>Glomerellaceae</taxon>
        <taxon>Colletotrichum</taxon>
        <taxon>Colletotrichum acutatum species complex</taxon>
    </lineage>
</organism>
<gene>
    <name evidence="3" type="ORF">BDP81DRAFT_477686</name>
</gene>
<feature type="domain" description="Aminotransferase class V" evidence="2">
    <location>
        <begin position="44"/>
        <end position="234"/>
    </location>
</feature>
<protein>
    <submittedName>
        <fullName evidence="3">Aminotransferase family protein</fullName>
    </submittedName>
</protein>
<dbReference type="PANTHER" id="PTHR43092">
    <property type="entry name" value="L-CYSTEINE DESULFHYDRASE"/>
    <property type="match status" value="1"/>
</dbReference>
<dbReference type="InterPro" id="IPR015421">
    <property type="entry name" value="PyrdxlP-dep_Trfase_major"/>
</dbReference>
<evidence type="ECO:0000259" key="2">
    <source>
        <dbReference type="Pfam" id="PF00266"/>
    </source>
</evidence>
<dbReference type="RefSeq" id="XP_060452327.1">
    <property type="nucleotide sequence ID" value="XM_060594824.1"/>
</dbReference>
<comment type="caution">
    <text evidence="3">The sequence shown here is derived from an EMBL/GenBank/DDBJ whole genome shotgun (WGS) entry which is preliminary data.</text>
</comment>
<dbReference type="InterPro" id="IPR015424">
    <property type="entry name" value="PyrdxlP-dep_Trfase"/>
</dbReference>
<dbReference type="GO" id="GO:0008483">
    <property type="term" value="F:transaminase activity"/>
    <property type="evidence" value="ECO:0007669"/>
    <property type="project" value="UniProtKB-KW"/>
</dbReference>
<evidence type="ECO:0000313" key="4">
    <source>
        <dbReference type="Proteomes" id="UP001243989"/>
    </source>
</evidence>
<keyword evidence="3" id="KW-0032">Aminotransferase</keyword>
<name>A0AAJ0EPA8_9PEZI</name>
<dbReference type="PANTHER" id="PTHR43092:SF2">
    <property type="entry name" value="HERCYNYLCYSTEINE SULFOXIDE LYASE"/>
    <property type="match status" value="1"/>
</dbReference>
<keyword evidence="4" id="KW-1185">Reference proteome</keyword>
<dbReference type="Pfam" id="PF00266">
    <property type="entry name" value="Aminotran_5"/>
    <property type="match status" value="1"/>
</dbReference>
<evidence type="ECO:0000256" key="1">
    <source>
        <dbReference type="ARBA" id="ARBA00022898"/>
    </source>
</evidence>
<dbReference type="Gene3D" id="3.40.640.10">
    <property type="entry name" value="Type I PLP-dependent aspartate aminotransferase-like (Major domain)"/>
    <property type="match status" value="1"/>
</dbReference>
<dbReference type="GeneID" id="85479686"/>
<reference evidence="3" key="1">
    <citation type="submission" date="2021-06" db="EMBL/GenBank/DDBJ databases">
        <title>Comparative genomics, transcriptomics and evolutionary studies reveal genomic signatures of adaptation to plant cell wall in hemibiotrophic fungi.</title>
        <authorList>
            <consortium name="DOE Joint Genome Institute"/>
            <person name="Baroncelli R."/>
            <person name="Diaz J.F."/>
            <person name="Benocci T."/>
            <person name="Peng M."/>
            <person name="Battaglia E."/>
            <person name="Haridas S."/>
            <person name="Andreopoulos W."/>
            <person name="Labutti K."/>
            <person name="Pangilinan J."/>
            <person name="Floch G.L."/>
            <person name="Makela M.R."/>
            <person name="Henrissat B."/>
            <person name="Grigoriev I.V."/>
            <person name="Crouch J.A."/>
            <person name="De Vries R.P."/>
            <person name="Sukno S.A."/>
            <person name="Thon M.R."/>
        </authorList>
    </citation>
    <scope>NUCLEOTIDE SEQUENCE</scope>
    <source>
        <strain evidence="3">CBS 102054</strain>
    </source>
</reference>
<dbReference type="AlphaFoldDB" id="A0AAJ0EPA8"/>
<accession>A0AAJ0EPA8</accession>